<dbReference type="EMBL" id="JAGSXH010000022">
    <property type="protein sequence ID" value="MBS2963228.1"/>
    <property type="molecule type" value="Genomic_DNA"/>
</dbReference>
<keyword evidence="1" id="KW-1133">Transmembrane helix</keyword>
<dbReference type="PANTHER" id="PTHR43032:SF2">
    <property type="entry name" value="BLL0505 PROTEIN"/>
    <property type="match status" value="1"/>
</dbReference>
<proteinExistence type="predicted"/>
<keyword evidence="4" id="KW-1185">Reference proteome</keyword>
<reference evidence="3" key="1">
    <citation type="submission" date="2021-04" db="EMBL/GenBank/DDBJ databases">
        <title>Genome based classification of Actinospica acidithermotolerans sp. nov., an actinobacterium isolated from an Indonesian hot spring.</title>
        <authorList>
            <person name="Kusuma A.B."/>
            <person name="Putra K.E."/>
            <person name="Nafisah S."/>
            <person name="Loh J."/>
            <person name="Nouioui I."/>
            <person name="Goodfellow M."/>
        </authorList>
    </citation>
    <scope>NUCLEOTIDE SEQUENCE</scope>
    <source>
        <strain evidence="3">DSM 45618</strain>
    </source>
</reference>
<feature type="domain" description="Oxidoreductase molybdopterin-binding" evidence="2">
    <location>
        <begin position="282"/>
        <end position="411"/>
    </location>
</feature>
<dbReference type="Gene3D" id="3.90.420.10">
    <property type="entry name" value="Oxidoreductase, molybdopterin-binding domain"/>
    <property type="match status" value="1"/>
</dbReference>
<dbReference type="RefSeq" id="WP_211466716.1">
    <property type="nucleotide sequence ID" value="NZ_JAGSXH010000022.1"/>
</dbReference>
<dbReference type="InterPro" id="IPR036374">
    <property type="entry name" value="OxRdtase_Mopterin-bd_sf"/>
</dbReference>
<protein>
    <submittedName>
        <fullName evidence="3">Molybdopterin-dependent oxidoreductase</fullName>
    </submittedName>
</protein>
<feature type="transmembrane region" description="Helical" evidence="1">
    <location>
        <begin position="119"/>
        <end position="140"/>
    </location>
</feature>
<evidence type="ECO:0000313" key="4">
    <source>
        <dbReference type="Proteomes" id="UP000677913"/>
    </source>
</evidence>
<dbReference type="Proteomes" id="UP000677913">
    <property type="component" value="Unassembled WGS sequence"/>
</dbReference>
<feature type="transmembrane region" description="Helical" evidence="1">
    <location>
        <begin position="33"/>
        <end position="53"/>
    </location>
</feature>
<dbReference type="GO" id="GO:0016491">
    <property type="term" value="F:oxidoreductase activity"/>
    <property type="evidence" value="ECO:0007669"/>
    <property type="project" value="InterPro"/>
</dbReference>
<sequence length="412" mass="44194">MARFEFPTPPSWLRRGPLREGAFRSSLHDERTAALLGTALGVAFATAFLTGLISHELQLRHPPSWIPDRPVWIYRFTQGLHVASGLAAVPLLLAKLWTVYPRLFTWPPLSSLRHGLERLSILVLVAGAVFQLVTGLLNVIQWYPWAFAFVPTHYQVAWITVGALIVHIAVKAPAIARGYRRSAVPAASTVSTAVPAEPAASVVPAVQPEAASTRPGTVSRRSLLTATGAAVGVVTLTTVGQSVTSLRGLDLLAPRDPSVGPQGVPINRTAAQAGVLTSAHDPAWRLEVAGPRPFRLSLAQLGALPQCEAALPIACVEGWSVNGRWAGVRLRDLLDRAGAAPGADIRIVSLERSGFYATTTMPREYARDPLTLLALRLGGLPLSVDHGYPARIIAPGRPGVLQTKWVQRIEVL</sequence>
<keyword evidence="1" id="KW-0812">Transmembrane</keyword>
<name>A0A8J7WKZ1_9ACTN</name>
<comment type="caution">
    <text evidence="3">The sequence shown here is derived from an EMBL/GenBank/DDBJ whole genome shotgun (WGS) entry which is preliminary data.</text>
</comment>
<organism evidence="3 4">
    <name type="scientific">Actinocrinis puniceicyclus</name>
    <dbReference type="NCBI Taxonomy" id="977794"/>
    <lineage>
        <taxon>Bacteria</taxon>
        <taxon>Bacillati</taxon>
        <taxon>Actinomycetota</taxon>
        <taxon>Actinomycetes</taxon>
        <taxon>Catenulisporales</taxon>
        <taxon>Actinospicaceae</taxon>
        <taxon>Actinocrinis</taxon>
    </lineage>
</organism>
<dbReference type="PANTHER" id="PTHR43032">
    <property type="entry name" value="PROTEIN-METHIONINE-SULFOXIDE REDUCTASE"/>
    <property type="match status" value="1"/>
</dbReference>
<dbReference type="CDD" id="cd00321">
    <property type="entry name" value="SO_family_Moco"/>
    <property type="match status" value="1"/>
</dbReference>
<evidence type="ECO:0000259" key="2">
    <source>
        <dbReference type="Pfam" id="PF00174"/>
    </source>
</evidence>
<feature type="transmembrane region" description="Helical" evidence="1">
    <location>
        <begin position="152"/>
        <end position="170"/>
    </location>
</feature>
<dbReference type="AlphaFoldDB" id="A0A8J7WKZ1"/>
<keyword evidence="1" id="KW-0472">Membrane</keyword>
<dbReference type="InterPro" id="IPR000572">
    <property type="entry name" value="OxRdtase_Mopterin-bd_dom"/>
</dbReference>
<gene>
    <name evidence="3" type="ORF">KGA66_09235</name>
</gene>
<evidence type="ECO:0000256" key="1">
    <source>
        <dbReference type="SAM" id="Phobius"/>
    </source>
</evidence>
<feature type="transmembrane region" description="Helical" evidence="1">
    <location>
        <begin position="73"/>
        <end position="98"/>
    </location>
</feature>
<dbReference type="InterPro" id="IPR008335">
    <property type="entry name" value="Mopterin_OxRdtase_euk"/>
</dbReference>
<dbReference type="Pfam" id="PF00174">
    <property type="entry name" value="Oxidored_molyb"/>
    <property type="match status" value="1"/>
</dbReference>
<dbReference type="PRINTS" id="PR00407">
    <property type="entry name" value="EUMOPTERIN"/>
</dbReference>
<dbReference type="SUPFAM" id="SSF56524">
    <property type="entry name" value="Oxidoreductase molybdopterin-binding domain"/>
    <property type="match status" value="1"/>
</dbReference>
<accession>A0A8J7WKZ1</accession>
<evidence type="ECO:0000313" key="3">
    <source>
        <dbReference type="EMBL" id="MBS2963228.1"/>
    </source>
</evidence>